<organism evidence="2 3">
    <name type="scientific">Heliorestis acidaminivorans</name>
    <dbReference type="NCBI Taxonomy" id="553427"/>
    <lineage>
        <taxon>Bacteria</taxon>
        <taxon>Bacillati</taxon>
        <taxon>Bacillota</taxon>
        <taxon>Clostridia</taxon>
        <taxon>Eubacteriales</taxon>
        <taxon>Heliobacteriaceae</taxon>
        <taxon>Heliorestis</taxon>
    </lineage>
</organism>
<evidence type="ECO:0000313" key="3">
    <source>
        <dbReference type="Proteomes" id="UP000468766"/>
    </source>
</evidence>
<reference evidence="2 3" key="1">
    <citation type="submission" date="2019-10" db="EMBL/GenBank/DDBJ databases">
        <title>Whole-genome sequence of the extremophile Heliorestis acidaminivorans DSM 24790.</title>
        <authorList>
            <person name="Kyndt J.A."/>
            <person name="Meyer T.E."/>
        </authorList>
    </citation>
    <scope>NUCLEOTIDE SEQUENCE [LARGE SCALE GENOMIC DNA]</scope>
    <source>
        <strain evidence="2 3">DSM 24790</strain>
    </source>
</reference>
<protein>
    <recommendedName>
        <fullName evidence="4">DUF4320 family protein</fullName>
    </recommendedName>
</protein>
<dbReference type="RefSeq" id="WP_151620699.1">
    <property type="nucleotide sequence ID" value="NZ_WBXO01000008.1"/>
</dbReference>
<dbReference type="OrthoDB" id="2081741at2"/>
<feature type="transmembrane region" description="Helical" evidence="1">
    <location>
        <begin position="15"/>
        <end position="33"/>
    </location>
</feature>
<gene>
    <name evidence="2" type="ORF">F9B85_10535</name>
</gene>
<dbReference type="EMBL" id="WBXO01000008">
    <property type="protein sequence ID" value="KAB2951984.1"/>
    <property type="molecule type" value="Genomic_DNA"/>
</dbReference>
<evidence type="ECO:0000313" key="2">
    <source>
        <dbReference type="EMBL" id="KAB2951984.1"/>
    </source>
</evidence>
<dbReference type="AlphaFoldDB" id="A0A6I0F0V5"/>
<keyword evidence="1" id="KW-1133">Transmembrane helix</keyword>
<proteinExistence type="predicted"/>
<keyword evidence="1" id="KW-0472">Membrane</keyword>
<evidence type="ECO:0000256" key="1">
    <source>
        <dbReference type="SAM" id="Phobius"/>
    </source>
</evidence>
<name>A0A6I0F0V5_9FIRM</name>
<sequence length="153" mass="17069">MLKTFWRNERGGGEALSFVAIAIILAFFVLAMVEPIHLSRTSDKINGLARYALVLAESQGELSSQALQDVRSRAVHLGLEVSELEIDFRAFHDDGTEKLKGERAEYGERIGVQLSYTKKYDRVTLTNFVLASESKTVKISSPAMYSVSTSHKR</sequence>
<accession>A0A6I0F0V5</accession>
<evidence type="ECO:0008006" key="4">
    <source>
        <dbReference type="Google" id="ProtNLM"/>
    </source>
</evidence>
<comment type="caution">
    <text evidence="2">The sequence shown here is derived from an EMBL/GenBank/DDBJ whole genome shotgun (WGS) entry which is preliminary data.</text>
</comment>
<keyword evidence="3" id="KW-1185">Reference proteome</keyword>
<dbReference type="Proteomes" id="UP000468766">
    <property type="component" value="Unassembled WGS sequence"/>
</dbReference>
<keyword evidence="1" id="KW-0812">Transmembrane</keyword>